<proteinExistence type="predicted"/>
<sequence length="86" mass="9806">MAVGERNRLTHHFFSEWSDAWNGLETEVEMIEDANRVQRLFEEAVRELAATLGKQLDVIGSNPDEYIHGLHQRLSDCNGRGEPPTN</sequence>
<evidence type="ECO:0000313" key="1">
    <source>
        <dbReference type="EMBL" id="TFC13812.1"/>
    </source>
</evidence>
<comment type="caution">
    <text evidence="1">The sequence shown here is derived from an EMBL/GenBank/DDBJ whole genome shotgun (WGS) entry which is preliminary data.</text>
</comment>
<reference evidence="1 2" key="1">
    <citation type="submission" date="2019-03" db="EMBL/GenBank/DDBJ databases">
        <title>Genomics of glacier-inhabiting Cryobacterium strains.</title>
        <authorList>
            <person name="Liu Q."/>
            <person name="Xin Y.-H."/>
        </authorList>
    </citation>
    <scope>NUCLEOTIDE SEQUENCE [LARGE SCALE GENOMIC DNA]</scope>
    <source>
        <strain evidence="1 2">MDT1-3</strain>
    </source>
</reference>
<gene>
    <name evidence="1" type="ORF">E3O19_12010</name>
</gene>
<organism evidence="1 2">
    <name type="scientific">Cryobacterium algoritolerans</name>
    <dbReference type="NCBI Taxonomy" id="1259184"/>
    <lineage>
        <taxon>Bacteria</taxon>
        <taxon>Bacillati</taxon>
        <taxon>Actinomycetota</taxon>
        <taxon>Actinomycetes</taxon>
        <taxon>Micrococcales</taxon>
        <taxon>Microbacteriaceae</taxon>
        <taxon>Cryobacterium</taxon>
    </lineage>
</organism>
<accession>A0A4R8WPJ8</accession>
<dbReference type="AlphaFoldDB" id="A0A4R8WPJ8"/>
<dbReference type="Proteomes" id="UP000298412">
    <property type="component" value="Unassembled WGS sequence"/>
</dbReference>
<protein>
    <submittedName>
        <fullName evidence="1">Uncharacterized protein</fullName>
    </submittedName>
</protein>
<name>A0A4R8WPJ8_9MICO</name>
<dbReference type="RefSeq" id="WP_134567902.1">
    <property type="nucleotide sequence ID" value="NZ_SOFP01000052.1"/>
</dbReference>
<keyword evidence="2" id="KW-1185">Reference proteome</keyword>
<evidence type="ECO:0000313" key="2">
    <source>
        <dbReference type="Proteomes" id="UP000298412"/>
    </source>
</evidence>
<dbReference type="OrthoDB" id="7063787at2"/>
<dbReference type="EMBL" id="SOFP01000052">
    <property type="protein sequence ID" value="TFC13812.1"/>
    <property type="molecule type" value="Genomic_DNA"/>
</dbReference>